<dbReference type="Pfam" id="PF13561">
    <property type="entry name" value="adh_short_C2"/>
    <property type="match status" value="1"/>
</dbReference>
<evidence type="ECO:0000313" key="4">
    <source>
        <dbReference type="Proteomes" id="UP000663888"/>
    </source>
</evidence>
<comment type="caution">
    <text evidence="3">The sequence shown here is derived from an EMBL/GenBank/DDBJ whole genome shotgun (WGS) entry which is preliminary data.</text>
</comment>
<evidence type="ECO:0000313" key="3">
    <source>
        <dbReference type="EMBL" id="CAE6478257.1"/>
    </source>
</evidence>
<evidence type="ECO:0008006" key="5">
    <source>
        <dbReference type="Google" id="ProtNLM"/>
    </source>
</evidence>
<keyword evidence="2" id="KW-0560">Oxidoreductase</keyword>
<comment type="similarity">
    <text evidence="1">Belongs to the short-chain dehydrogenases/reductases (SDR) family.</text>
</comment>
<dbReference type="PRINTS" id="PR00081">
    <property type="entry name" value="GDHRDH"/>
</dbReference>
<dbReference type="InterPro" id="IPR002347">
    <property type="entry name" value="SDR_fam"/>
</dbReference>
<proteinExistence type="inferred from homology"/>
<dbReference type="CDD" id="cd05233">
    <property type="entry name" value="SDR_c"/>
    <property type="match status" value="1"/>
</dbReference>
<protein>
    <recommendedName>
        <fullName evidence="5">SDR family oxidoreductase</fullName>
    </recommendedName>
</protein>
<dbReference type="GO" id="GO:0016491">
    <property type="term" value="F:oxidoreductase activity"/>
    <property type="evidence" value="ECO:0007669"/>
    <property type="project" value="UniProtKB-KW"/>
</dbReference>
<evidence type="ECO:0000256" key="1">
    <source>
        <dbReference type="ARBA" id="ARBA00006484"/>
    </source>
</evidence>
<dbReference type="Gene3D" id="3.40.50.720">
    <property type="entry name" value="NAD(P)-binding Rossmann-like Domain"/>
    <property type="match status" value="2"/>
</dbReference>
<dbReference type="AlphaFoldDB" id="A0A8H3CBU6"/>
<dbReference type="PANTHER" id="PTHR24321:SF8">
    <property type="entry name" value="ESTRADIOL 17-BETA-DEHYDROGENASE 8-RELATED"/>
    <property type="match status" value="1"/>
</dbReference>
<dbReference type="EMBL" id="CAJMWX010001269">
    <property type="protein sequence ID" value="CAE6478257.1"/>
    <property type="molecule type" value="Genomic_DNA"/>
</dbReference>
<organism evidence="3 4">
    <name type="scientific">Rhizoctonia solani</name>
    <dbReference type="NCBI Taxonomy" id="456999"/>
    <lineage>
        <taxon>Eukaryota</taxon>
        <taxon>Fungi</taxon>
        <taxon>Dikarya</taxon>
        <taxon>Basidiomycota</taxon>
        <taxon>Agaricomycotina</taxon>
        <taxon>Agaricomycetes</taxon>
        <taxon>Cantharellales</taxon>
        <taxon>Ceratobasidiaceae</taxon>
        <taxon>Rhizoctonia</taxon>
    </lineage>
</organism>
<accession>A0A8H3CBU6</accession>
<evidence type="ECO:0000256" key="2">
    <source>
        <dbReference type="ARBA" id="ARBA00023002"/>
    </source>
</evidence>
<name>A0A8H3CBU6_9AGAM</name>
<gene>
    <name evidence="3" type="ORF">RDB_LOCUS119964</name>
</gene>
<dbReference type="PANTHER" id="PTHR24321">
    <property type="entry name" value="DEHYDROGENASES, SHORT CHAIN"/>
    <property type="match status" value="1"/>
</dbReference>
<reference evidence="3" key="1">
    <citation type="submission" date="2021-01" db="EMBL/GenBank/DDBJ databases">
        <authorList>
            <person name="Kaushik A."/>
        </authorList>
    </citation>
    <scope>NUCLEOTIDE SEQUENCE</scope>
    <source>
        <strain evidence="3">AG4-R118</strain>
    </source>
</reference>
<dbReference type="InterPro" id="IPR036291">
    <property type="entry name" value="NAD(P)-bd_dom_sf"/>
</dbReference>
<dbReference type="SUPFAM" id="SSF51735">
    <property type="entry name" value="NAD(P)-binding Rossmann-fold domains"/>
    <property type="match status" value="1"/>
</dbReference>
<sequence length="254" mass="27114">MDLGFEGVHVLVTGASGGIGFAITQLFLEHGARADVTGEEAVTNLFLAAGEAWKQEVQVLILNHGIFPADDIDLVDMGISQWDRCISVNLTGSFLVARQFLRHLRTPRAGCESDLSKVAIVIIGSTSGEFGEEGHLDYAVAKSALQTGFLLTLRHEIVKIAPKGRVNSVAPGWVNTVMAKPLFADPDLLRRTLAATPLRRIAEPEDVAKQVLVLASSKVSAHVTGVNIVMAGGQEGRIAPDPEDYAKLRAAGRS</sequence>
<dbReference type="Proteomes" id="UP000663888">
    <property type="component" value="Unassembled WGS sequence"/>
</dbReference>